<evidence type="ECO:0000313" key="1">
    <source>
        <dbReference type="EMBL" id="EEF36080.1"/>
    </source>
</evidence>
<dbReference type="EMBL" id="EQ973994">
    <property type="protein sequence ID" value="EEF36080.1"/>
    <property type="molecule type" value="Genomic_DNA"/>
</dbReference>
<gene>
    <name evidence="1" type="ORF">RCOM_0577330</name>
</gene>
<organism evidence="1 2">
    <name type="scientific">Ricinus communis</name>
    <name type="common">Castor bean</name>
    <dbReference type="NCBI Taxonomy" id="3988"/>
    <lineage>
        <taxon>Eukaryota</taxon>
        <taxon>Viridiplantae</taxon>
        <taxon>Streptophyta</taxon>
        <taxon>Embryophyta</taxon>
        <taxon>Tracheophyta</taxon>
        <taxon>Spermatophyta</taxon>
        <taxon>Magnoliopsida</taxon>
        <taxon>eudicotyledons</taxon>
        <taxon>Gunneridae</taxon>
        <taxon>Pentapetalae</taxon>
        <taxon>rosids</taxon>
        <taxon>fabids</taxon>
        <taxon>Malpighiales</taxon>
        <taxon>Euphorbiaceae</taxon>
        <taxon>Acalyphoideae</taxon>
        <taxon>Acalypheae</taxon>
        <taxon>Ricinus</taxon>
    </lineage>
</organism>
<reference evidence="2" key="1">
    <citation type="journal article" date="2010" name="Nat. Biotechnol.">
        <title>Draft genome sequence of the oilseed species Ricinus communis.</title>
        <authorList>
            <person name="Chan A.P."/>
            <person name="Crabtree J."/>
            <person name="Zhao Q."/>
            <person name="Lorenzi H."/>
            <person name="Orvis J."/>
            <person name="Puiu D."/>
            <person name="Melake-Berhan A."/>
            <person name="Jones K.M."/>
            <person name="Redman J."/>
            <person name="Chen G."/>
            <person name="Cahoon E.B."/>
            <person name="Gedil M."/>
            <person name="Stanke M."/>
            <person name="Haas B.J."/>
            <person name="Wortman J.R."/>
            <person name="Fraser-Liggett C.M."/>
            <person name="Ravel J."/>
            <person name="Rabinowicz P.D."/>
        </authorList>
    </citation>
    <scope>NUCLEOTIDE SEQUENCE [LARGE SCALE GENOMIC DNA]</scope>
    <source>
        <strain evidence="2">cv. Hale</strain>
    </source>
</reference>
<dbReference type="eggNOG" id="ENOG502S4I1">
    <property type="taxonomic scope" value="Eukaryota"/>
</dbReference>
<dbReference type="PANTHER" id="PTHR33702">
    <property type="entry name" value="BNAA09G40010D PROTEIN"/>
    <property type="match status" value="1"/>
</dbReference>
<dbReference type="Proteomes" id="UP000008311">
    <property type="component" value="Unassembled WGS sequence"/>
</dbReference>
<name>B9SJX2_RICCO</name>
<keyword evidence="2" id="KW-1185">Reference proteome</keyword>
<dbReference type="PANTHER" id="PTHR33702:SF2">
    <property type="match status" value="1"/>
</dbReference>
<sequence>MEMISSACYDTLKRCWRRRRYQRLHCSTNSKRKLKIIRLGGAATRRIWKLRTTAPKLQWKLLSPVRILVNFHDAYVDMMIRLANNMGKLNGRGVFGRKKFAKDKQISMVSCGEEVDTRLVLEIYKRLVAARELRGF</sequence>
<dbReference type="OrthoDB" id="764584at2759"/>
<dbReference type="KEGG" id="rcu:8275092"/>
<dbReference type="STRING" id="3988.B9SJX2"/>
<protein>
    <submittedName>
        <fullName evidence="1">Uncharacterized protein</fullName>
    </submittedName>
</protein>
<dbReference type="AlphaFoldDB" id="B9SJX2"/>
<dbReference type="InParanoid" id="B9SJX2"/>
<evidence type="ECO:0000313" key="2">
    <source>
        <dbReference type="Proteomes" id="UP000008311"/>
    </source>
</evidence>
<proteinExistence type="predicted"/>
<accession>B9SJX2</accession>